<proteinExistence type="predicted"/>
<evidence type="ECO:0000313" key="2">
    <source>
        <dbReference type="EMBL" id="SHI07838.1"/>
    </source>
</evidence>
<keyword evidence="1" id="KW-0472">Membrane</keyword>
<feature type="transmembrane region" description="Helical" evidence="1">
    <location>
        <begin position="40"/>
        <end position="66"/>
    </location>
</feature>
<sequence length="70" mass="7954">MKNYKKHFIIFVGVLTFILTSISAVILSNIFNYDDVLMETLVNIFFAINFLSGLFVACTVAIIYAIQNKK</sequence>
<dbReference type="RefSeq" id="WP_073341011.1">
    <property type="nucleotide sequence ID" value="NZ_FQXM01000063.1"/>
</dbReference>
<dbReference type="EMBL" id="FQXM01000063">
    <property type="protein sequence ID" value="SHI07838.1"/>
    <property type="molecule type" value="Genomic_DNA"/>
</dbReference>
<gene>
    <name evidence="2" type="ORF">SAMN02745207_04252</name>
</gene>
<name>A0A1M5Y7Q4_9CLOT</name>
<organism evidence="2 3">
    <name type="scientific">Clostridium grantii DSM 8605</name>
    <dbReference type="NCBI Taxonomy" id="1121316"/>
    <lineage>
        <taxon>Bacteria</taxon>
        <taxon>Bacillati</taxon>
        <taxon>Bacillota</taxon>
        <taxon>Clostridia</taxon>
        <taxon>Eubacteriales</taxon>
        <taxon>Clostridiaceae</taxon>
        <taxon>Clostridium</taxon>
    </lineage>
</organism>
<protein>
    <submittedName>
        <fullName evidence="2">Uncharacterized protein</fullName>
    </submittedName>
</protein>
<evidence type="ECO:0000313" key="3">
    <source>
        <dbReference type="Proteomes" id="UP000184447"/>
    </source>
</evidence>
<reference evidence="2 3" key="1">
    <citation type="submission" date="2016-11" db="EMBL/GenBank/DDBJ databases">
        <authorList>
            <person name="Jaros S."/>
            <person name="Januszkiewicz K."/>
            <person name="Wedrychowicz H."/>
        </authorList>
    </citation>
    <scope>NUCLEOTIDE SEQUENCE [LARGE SCALE GENOMIC DNA]</scope>
    <source>
        <strain evidence="2 3">DSM 8605</strain>
    </source>
</reference>
<keyword evidence="1" id="KW-0812">Transmembrane</keyword>
<evidence type="ECO:0000256" key="1">
    <source>
        <dbReference type="SAM" id="Phobius"/>
    </source>
</evidence>
<dbReference type="Proteomes" id="UP000184447">
    <property type="component" value="Unassembled WGS sequence"/>
</dbReference>
<keyword evidence="1" id="KW-1133">Transmembrane helix</keyword>
<accession>A0A1M5Y7Q4</accession>
<dbReference type="AlphaFoldDB" id="A0A1M5Y7Q4"/>
<keyword evidence="3" id="KW-1185">Reference proteome</keyword>